<reference evidence="2 3" key="1">
    <citation type="submission" date="2019-03" db="EMBL/GenBank/DDBJ databases">
        <title>Complete Genome Sequence of Leuconostoc kimchii strain NKJ218 Isolated from Homemade Kimchi.</title>
        <authorList>
            <person name="Jung J.Y."/>
            <person name="Jin H.M."/>
            <person name="Jung J.-W."/>
            <person name="Lee S.-Y."/>
            <person name="Ryu B.-G."/>
            <person name="Han S.-S."/>
            <person name="Kang H.K."/>
            <person name="Choi H.W."/>
            <person name="Chung E.J."/>
            <person name="Choi K.-M."/>
        </authorList>
    </citation>
    <scope>NUCLEOTIDE SEQUENCE [LARGE SCALE GENOMIC DNA]</scope>
    <source>
        <strain evidence="2 3">NKJ218</strain>
    </source>
</reference>
<evidence type="ECO:0000313" key="2">
    <source>
        <dbReference type="EMBL" id="QBR47193.1"/>
    </source>
</evidence>
<dbReference type="InterPro" id="IPR029016">
    <property type="entry name" value="GAF-like_dom_sf"/>
</dbReference>
<dbReference type="Gene3D" id="3.30.450.40">
    <property type="match status" value="1"/>
</dbReference>
<dbReference type="Proteomes" id="UP000295756">
    <property type="component" value="Chromosome"/>
</dbReference>
<proteinExistence type="predicted"/>
<dbReference type="Pfam" id="PF13185">
    <property type="entry name" value="GAF_2"/>
    <property type="match status" value="1"/>
</dbReference>
<feature type="domain" description="GAF" evidence="1">
    <location>
        <begin position="48"/>
        <end position="147"/>
    </location>
</feature>
<accession>A0ABX5SJI1</accession>
<gene>
    <name evidence="2" type="ORF">EW139_03300</name>
</gene>
<keyword evidence="3" id="KW-1185">Reference proteome</keyword>
<dbReference type="EMBL" id="CP037939">
    <property type="protein sequence ID" value="QBR47193.1"/>
    <property type="molecule type" value="Genomic_DNA"/>
</dbReference>
<dbReference type="RefSeq" id="WP_013974933.1">
    <property type="nucleotide sequence ID" value="NZ_CP037939.1"/>
</dbReference>
<evidence type="ECO:0000313" key="3">
    <source>
        <dbReference type="Proteomes" id="UP000295756"/>
    </source>
</evidence>
<evidence type="ECO:0000259" key="1">
    <source>
        <dbReference type="Pfam" id="PF13185"/>
    </source>
</evidence>
<sequence>MSEKQGTPLISQLLATWIEGESSQSYAVTNYANAAAILFQNMSVLNWVGFYLFDDVNNVMSLGPFLGKPAVALISPDNGVVGKAFSSQQTIVVEDVHQFPGHIVCDTDSNSEIVIPITTTDGRQIGVLDIDSPELNRFSRQDQADLEDFVRTLLPYITA</sequence>
<dbReference type="InterPro" id="IPR003018">
    <property type="entry name" value="GAF"/>
</dbReference>
<dbReference type="SUPFAM" id="SSF55781">
    <property type="entry name" value="GAF domain-like"/>
    <property type="match status" value="1"/>
</dbReference>
<organism evidence="2 3">
    <name type="scientific">Leuconostoc kimchii</name>
    <dbReference type="NCBI Taxonomy" id="136609"/>
    <lineage>
        <taxon>Bacteria</taxon>
        <taxon>Bacillati</taxon>
        <taxon>Bacillota</taxon>
        <taxon>Bacilli</taxon>
        <taxon>Lactobacillales</taxon>
        <taxon>Lactobacillaceae</taxon>
        <taxon>Leuconostoc</taxon>
    </lineage>
</organism>
<protein>
    <submittedName>
        <fullName evidence="2">GAF domain-containing protein</fullName>
    </submittedName>
</protein>
<name>A0ABX5SJI1_9LACO</name>